<evidence type="ECO:0000313" key="3">
    <source>
        <dbReference type="Proteomes" id="UP000777303"/>
    </source>
</evidence>
<keyword evidence="1" id="KW-1133">Transmembrane helix</keyword>
<feature type="transmembrane region" description="Helical" evidence="1">
    <location>
        <begin position="94"/>
        <end position="116"/>
    </location>
</feature>
<dbReference type="AlphaFoldDB" id="A0A948TIE4"/>
<organism evidence="2 3">
    <name type="scientific">Candidatus Paralactobacillus gallistercoris</name>
    <dbReference type="NCBI Taxonomy" id="2838724"/>
    <lineage>
        <taxon>Bacteria</taxon>
        <taxon>Bacillati</taxon>
        <taxon>Bacillota</taxon>
        <taxon>Bacilli</taxon>
        <taxon>Lactobacillales</taxon>
        <taxon>Lactobacillaceae</taxon>
        <taxon>Lactobacillus</taxon>
    </lineage>
</organism>
<accession>A0A948TIE4</accession>
<dbReference type="SUPFAM" id="SSF55073">
    <property type="entry name" value="Nucleotide cyclase"/>
    <property type="match status" value="1"/>
</dbReference>
<keyword evidence="2" id="KW-0548">Nucleotidyltransferase</keyword>
<evidence type="ECO:0000313" key="2">
    <source>
        <dbReference type="EMBL" id="MBU3851091.1"/>
    </source>
</evidence>
<dbReference type="EC" id="2.7.7.65" evidence="2"/>
<feature type="transmembrane region" description="Helical" evidence="1">
    <location>
        <begin position="38"/>
        <end position="57"/>
    </location>
</feature>
<sequence length="296" mass="33769">MKNKRPTNSFLVDVFLLIFLLLFFVTAVFMSLNGRSVLINAFYLGITAFLILLTYFLGLTTGLIINLLFVVFQGGLLTYLAVFQKRVDVATGDLAFWLFMPLLLSMSFYGMAYYGLQLQAENRRLKDELVHQSVLDSETNLRTLVAYLRDTQIFTKTAAKYQLPLSMMTIKIRYFNEIRRILDHDQLDALVRLVSRVILSSDEGLTLAYLLSRDNLTWGALLFVDAAEARETARKIKTKFAQELPKVISLHDIDISLVIGVAEYDPKKMKDGHDLEHAATHMIQYDVGNDDVAKKY</sequence>
<dbReference type="InterPro" id="IPR029787">
    <property type="entry name" value="Nucleotide_cyclase"/>
</dbReference>
<dbReference type="EMBL" id="JAHLFS010000001">
    <property type="protein sequence ID" value="MBU3851091.1"/>
    <property type="molecule type" value="Genomic_DNA"/>
</dbReference>
<dbReference type="Proteomes" id="UP000777303">
    <property type="component" value="Unassembled WGS sequence"/>
</dbReference>
<evidence type="ECO:0000256" key="1">
    <source>
        <dbReference type="SAM" id="Phobius"/>
    </source>
</evidence>
<keyword evidence="2" id="KW-0808">Transferase</keyword>
<name>A0A948TIE4_9LACO</name>
<reference evidence="2" key="1">
    <citation type="journal article" date="2021" name="PeerJ">
        <title>Extensive microbial diversity within the chicken gut microbiome revealed by metagenomics and culture.</title>
        <authorList>
            <person name="Gilroy R."/>
            <person name="Ravi A."/>
            <person name="Getino M."/>
            <person name="Pursley I."/>
            <person name="Horton D.L."/>
            <person name="Alikhan N.F."/>
            <person name="Baker D."/>
            <person name="Gharbi K."/>
            <person name="Hall N."/>
            <person name="Watson M."/>
            <person name="Adriaenssens E.M."/>
            <person name="Foster-Nyarko E."/>
            <person name="Jarju S."/>
            <person name="Secka A."/>
            <person name="Antonio M."/>
            <person name="Oren A."/>
            <person name="Chaudhuri R.R."/>
            <person name="La Ragione R."/>
            <person name="Hildebrand F."/>
            <person name="Pallen M.J."/>
        </authorList>
    </citation>
    <scope>NUCLEOTIDE SEQUENCE</scope>
    <source>
        <strain evidence="2">F6-6636</strain>
    </source>
</reference>
<gene>
    <name evidence="2" type="ORF">H9901_00040</name>
</gene>
<proteinExistence type="predicted"/>
<feature type="transmembrane region" description="Helical" evidence="1">
    <location>
        <begin position="12"/>
        <end position="32"/>
    </location>
</feature>
<dbReference type="InterPro" id="IPR043128">
    <property type="entry name" value="Rev_trsase/Diguanyl_cyclase"/>
</dbReference>
<protein>
    <submittedName>
        <fullName evidence="2">Diguanylate cyclase</fullName>
        <ecNumber evidence="2">2.7.7.65</ecNumber>
    </submittedName>
</protein>
<dbReference type="Gene3D" id="3.30.70.270">
    <property type="match status" value="1"/>
</dbReference>
<reference evidence="2" key="2">
    <citation type="submission" date="2021-04" db="EMBL/GenBank/DDBJ databases">
        <authorList>
            <person name="Gilroy R."/>
        </authorList>
    </citation>
    <scope>NUCLEOTIDE SEQUENCE</scope>
    <source>
        <strain evidence="2">F6-6636</strain>
    </source>
</reference>
<comment type="caution">
    <text evidence="2">The sequence shown here is derived from an EMBL/GenBank/DDBJ whole genome shotgun (WGS) entry which is preliminary data.</text>
</comment>
<keyword evidence="1" id="KW-0472">Membrane</keyword>
<feature type="transmembrane region" description="Helical" evidence="1">
    <location>
        <begin position="64"/>
        <end position="82"/>
    </location>
</feature>
<keyword evidence="1" id="KW-0812">Transmembrane</keyword>
<dbReference type="GO" id="GO:0052621">
    <property type="term" value="F:diguanylate cyclase activity"/>
    <property type="evidence" value="ECO:0007669"/>
    <property type="project" value="UniProtKB-EC"/>
</dbReference>